<protein>
    <submittedName>
        <fullName evidence="1">Uncharacterized protein</fullName>
    </submittedName>
</protein>
<evidence type="ECO:0000313" key="1">
    <source>
        <dbReference type="EMBL" id="XAI69338.1"/>
    </source>
</evidence>
<sequence length="79" mass="9149">MFDNMQDLMKRNPKVVAELEYQIEAHDLEYADNRRIAKRDDSWQRVAYDEAASFGCCGSFNTVVVVDDVEWLVGCNYGH</sequence>
<reference evidence="1" key="1">
    <citation type="journal article" date="2024" name="J. Gen. Virol.">
        <title>Novel phages of Pseudomonas syringae unveil numerous potential auxiliary metabolic genes.</title>
        <authorList>
            <person name="Feltin C."/>
            <person name="Garneau J.R."/>
            <person name="Morris C.E."/>
            <person name="Berard A."/>
            <person name="Torres-Barcelo C."/>
        </authorList>
    </citation>
    <scope>NUCLEOTIDE SEQUENCE</scope>
</reference>
<organism evidence="1">
    <name type="scientific">Pseudomonas phage Pyxpy01</name>
    <dbReference type="NCBI Taxonomy" id="3138546"/>
    <lineage>
        <taxon>Viruses</taxon>
    </lineage>
</organism>
<gene>
    <name evidence="1" type="ORF">Pyxpy01_00040</name>
</gene>
<accession>A0AAU6VY99</accession>
<name>A0AAU6VY99_9VIRU</name>
<dbReference type="EMBL" id="PP179310">
    <property type="protein sequence ID" value="XAI69338.1"/>
    <property type="molecule type" value="Genomic_DNA"/>
</dbReference>
<proteinExistence type="predicted"/>